<evidence type="ECO:0000256" key="3">
    <source>
        <dbReference type="ARBA" id="ARBA00022989"/>
    </source>
</evidence>
<feature type="transmembrane region" description="Helical" evidence="5">
    <location>
        <begin position="129"/>
        <end position="152"/>
    </location>
</feature>
<feature type="transmembrane region" description="Helical" evidence="5">
    <location>
        <begin position="86"/>
        <end position="108"/>
    </location>
</feature>
<organism evidence="6 7">
    <name type="scientific">Candidatus Collierbacteria bacterium GW2011_GWB1_44_6</name>
    <dbReference type="NCBI Taxonomy" id="1618384"/>
    <lineage>
        <taxon>Bacteria</taxon>
        <taxon>Candidatus Collieribacteriota</taxon>
    </lineage>
</organism>
<evidence type="ECO:0000256" key="2">
    <source>
        <dbReference type="ARBA" id="ARBA00022692"/>
    </source>
</evidence>
<sequence>MPSDIVTPKATTQDSTPGSVVDDTIAKFLPYLQEIQKKLTILLVVILISALSGFLYYQKILTFIMRIFNLKGITVVLSSPYQFIDLAINTGIATGVIVAFPLFIYYLLGFLKPALGHKEFKLITRLVPLALGLFIFGFGFGAWVMQLVINIFSKTAIDFSVTNIWDISRFFSQTLIMGVSLGLIFEIPVLVTLLIKLRILKKQTIAKNRRLIYPLVLIMAAFLPPTDIVSLGILTFVPITLFEVALLLNKSI</sequence>
<gene>
    <name evidence="6" type="ORF">UW68_C0027G0003</name>
</gene>
<keyword evidence="2 5" id="KW-0812">Transmembrane</keyword>
<reference evidence="6 7" key="1">
    <citation type="journal article" date="2015" name="Nature">
        <title>rRNA introns, odd ribosomes, and small enigmatic genomes across a large radiation of phyla.</title>
        <authorList>
            <person name="Brown C.T."/>
            <person name="Hug L.A."/>
            <person name="Thomas B.C."/>
            <person name="Sharon I."/>
            <person name="Castelle C.J."/>
            <person name="Singh A."/>
            <person name="Wilkins M.J."/>
            <person name="Williams K.H."/>
            <person name="Banfield J.F."/>
        </authorList>
    </citation>
    <scope>NUCLEOTIDE SEQUENCE [LARGE SCALE GENOMIC DNA]</scope>
</reference>
<dbReference type="GO" id="GO:0043953">
    <property type="term" value="P:protein transport by the Tat complex"/>
    <property type="evidence" value="ECO:0007669"/>
    <property type="project" value="TreeGrafter"/>
</dbReference>
<dbReference type="Proteomes" id="UP000034835">
    <property type="component" value="Unassembled WGS sequence"/>
</dbReference>
<dbReference type="PRINTS" id="PR01840">
    <property type="entry name" value="TATCFAMILY"/>
</dbReference>
<feature type="transmembrane region" description="Helical" evidence="5">
    <location>
        <begin position="172"/>
        <end position="195"/>
    </location>
</feature>
<dbReference type="GO" id="GO:0065002">
    <property type="term" value="P:intracellular protein transmembrane transport"/>
    <property type="evidence" value="ECO:0007669"/>
    <property type="project" value="TreeGrafter"/>
</dbReference>
<evidence type="ECO:0000313" key="6">
    <source>
        <dbReference type="EMBL" id="KKT72717.1"/>
    </source>
</evidence>
<comment type="caution">
    <text evidence="6">The sequence shown here is derived from an EMBL/GenBank/DDBJ whole genome shotgun (WGS) entry which is preliminary data.</text>
</comment>
<dbReference type="AlphaFoldDB" id="A0A0G1LVA2"/>
<dbReference type="PANTHER" id="PTHR30371:SF0">
    <property type="entry name" value="SEC-INDEPENDENT PROTEIN TRANSLOCASE PROTEIN TATC, CHLOROPLASTIC-RELATED"/>
    <property type="match status" value="1"/>
</dbReference>
<feature type="transmembrane region" description="Helical" evidence="5">
    <location>
        <begin position="39"/>
        <end position="57"/>
    </location>
</feature>
<proteinExistence type="predicted"/>
<dbReference type="EMBL" id="LCJG01000027">
    <property type="protein sequence ID" value="KKT72717.1"/>
    <property type="molecule type" value="Genomic_DNA"/>
</dbReference>
<dbReference type="STRING" id="1618384.UW68_C0027G0003"/>
<dbReference type="GO" id="GO:0033281">
    <property type="term" value="C:TAT protein transport complex"/>
    <property type="evidence" value="ECO:0007669"/>
    <property type="project" value="TreeGrafter"/>
</dbReference>
<accession>A0A0G1LVA2</accession>
<evidence type="ECO:0000256" key="4">
    <source>
        <dbReference type="ARBA" id="ARBA00023136"/>
    </source>
</evidence>
<protein>
    <submittedName>
        <fullName evidence="6">Sec-independent protein translocase, TatC subunit</fullName>
    </submittedName>
</protein>
<keyword evidence="4 5" id="KW-0472">Membrane</keyword>
<dbReference type="GO" id="GO:0009977">
    <property type="term" value="F:proton motive force dependent protein transmembrane transporter activity"/>
    <property type="evidence" value="ECO:0007669"/>
    <property type="project" value="TreeGrafter"/>
</dbReference>
<evidence type="ECO:0000256" key="5">
    <source>
        <dbReference type="SAM" id="Phobius"/>
    </source>
</evidence>
<keyword evidence="3 5" id="KW-1133">Transmembrane helix</keyword>
<evidence type="ECO:0000256" key="1">
    <source>
        <dbReference type="ARBA" id="ARBA00004141"/>
    </source>
</evidence>
<dbReference type="InterPro" id="IPR002033">
    <property type="entry name" value="TatC"/>
</dbReference>
<evidence type="ECO:0000313" key="7">
    <source>
        <dbReference type="Proteomes" id="UP000034835"/>
    </source>
</evidence>
<dbReference type="Pfam" id="PF00902">
    <property type="entry name" value="TatC"/>
    <property type="match status" value="1"/>
</dbReference>
<comment type="subcellular location">
    <subcellularLocation>
        <location evidence="1">Membrane</location>
        <topology evidence="1">Multi-pass membrane protein</topology>
    </subcellularLocation>
</comment>
<name>A0A0G1LVA2_9BACT</name>
<dbReference type="PANTHER" id="PTHR30371">
    <property type="entry name" value="SEC-INDEPENDENT PROTEIN TRANSLOCASE PROTEIN TATC"/>
    <property type="match status" value="1"/>
</dbReference>